<name>A0A8J7LBS9_9NOST</name>
<dbReference type="GO" id="GO:0004222">
    <property type="term" value="F:metalloendopeptidase activity"/>
    <property type="evidence" value="ECO:0007669"/>
    <property type="project" value="InterPro"/>
</dbReference>
<comment type="similarity">
    <text evidence="6">Belongs to the peptidase M48 family.</text>
</comment>
<gene>
    <name evidence="9" type="ORF">I8748_26730</name>
</gene>
<comment type="caution">
    <text evidence="9">The sequence shown here is derived from an EMBL/GenBank/DDBJ whole genome shotgun (WGS) entry which is preliminary data.</text>
</comment>
<dbReference type="PANTHER" id="PTHR34978:SF3">
    <property type="entry name" value="SLR0241 PROTEIN"/>
    <property type="match status" value="1"/>
</dbReference>
<evidence type="ECO:0000313" key="9">
    <source>
        <dbReference type="EMBL" id="MBH8565726.1"/>
    </source>
</evidence>
<feature type="domain" description="Peptidase M48" evidence="8">
    <location>
        <begin position="130"/>
        <end position="169"/>
    </location>
</feature>
<dbReference type="AlphaFoldDB" id="A0A8J7LBS9"/>
<keyword evidence="5 6" id="KW-0482">Metalloprotease</keyword>
<feature type="transmembrane region" description="Helical" evidence="7">
    <location>
        <begin position="73"/>
        <end position="95"/>
    </location>
</feature>
<dbReference type="Gene3D" id="3.30.2010.10">
    <property type="entry name" value="Metalloproteases ('zincins'), catalytic domain"/>
    <property type="match status" value="1"/>
</dbReference>
<dbReference type="CDD" id="cd07326">
    <property type="entry name" value="M56_BlaR1_MecR1_like"/>
    <property type="match status" value="1"/>
</dbReference>
<dbReference type="GO" id="GO:0006508">
    <property type="term" value="P:proteolysis"/>
    <property type="evidence" value="ECO:0007669"/>
    <property type="project" value="UniProtKB-KW"/>
</dbReference>
<keyword evidence="2" id="KW-0479">Metal-binding</keyword>
<keyword evidence="3 6" id="KW-0378">Hydrolase</keyword>
<dbReference type="Proteomes" id="UP000632766">
    <property type="component" value="Unassembled WGS sequence"/>
</dbReference>
<dbReference type="Pfam" id="PF01435">
    <property type="entry name" value="Peptidase_M48"/>
    <property type="match status" value="1"/>
</dbReference>
<proteinExistence type="inferred from homology"/>
<dbReference type="GO" id="GO:0046872">
    <property type="term" value="F:metal ion binding"/>
    <property type="evidence" value="ECO:0007669"/>
    <property type="project" value="UniProtKB-KW"/>
</dbReference>
<dbReference type="PANTHER" id="PTHR34978">
    <property type="entry name" value="POSSIBLE SENSOR-TRANSDUCER PROTEIN BLAR"/>
    <property type="match status" value="1"/>
</dbReference>
<protein>
    <submittedName>
        <fullName evidence="9">M48 family metalloprotease</fullName>
    </submittedName>
</protein>
<keyword evidence="1 6" id="KW-0645">Protease</keyword>
<dbReference type="InterPro" id="IPR052173">
    <property type="entry name" value="Beta-lactam_resp_regulator"/>
</dbReference>
<evidence type="ECO:0000256" key="6">
    <source>
        <dbReference type="RuleBase" id="RU003983"/>
    </source>
</evidence>
<reference evidence="9 10" key="1">
    <citation type="journal article" date="2021" name="Int. J. Syst. Evol. Microbiol.">
        <title>Amazonocrinis nigriterrae gen. nov., sp. nov., Atlanticothrix silvestris gen. nov., sp. nov. and Dendronalium phyllosphericum gen. nov., sp. nov., nostocacean cyanobacteria from Brazilian environments.</title>
        <authorList>
            <person name="Alvarenga D.O."/>
            <person name="Andreote A.P.D."/>
            <person name="Branco L.H.Z."/>
            <person name="Delbaje E."/>
            <person name="Cruz R.B."/>
            <person name="Varani A.M."/>
            <person name="Fiore M.F."/>
        </authorList>
    </citation>
    <scope>NUCLEOTIDE SEQUENCE [LARGE SCALE GENOMIC DNA]</scope>
    <source>
        <strain evidence="9 10">CENA67</strain>
    </source>
</reference>
<accession>A0A8J7LBS9</accession>
<dbReference type="InterPro" id="IPR001915">
    <property type="entry name" value="Peptidase_M48"/>
</dbReference>
<evidence type="ECO:0000259" key="8">
    <source>
        <dbReference type="Pfam" id="PF01435"/>
    </source>
</evidence>
<evidence type="ECO:0000256" key="4">
    <source>
        <dbReference type="ARBA" id="ARBA00022833"/>
    </source>
</evidence>
<sequence>MHLIMILTALAVSWVLRCSWSNPQGSWPQGSWSLRWRRSLFLFLFPPLLIFMTAIALLFMGPQGKMGGVYTGWFSYVIALFYLAFFAISCVKLAFQGWQSVKSACECPLVNLEGTQVRLLNTKALFAGQIGFWQPQLVVSQGLLQNLSQNHVESVLAHEQGHYYYRDTFWFFWLGWVRSCTAWLPNTEALWQELLGLRELRADSYAASQVDPLLLAESLLLVVSNSSVLSESAICCAALGVDGVGDRLEQRIEALLAPPPPTPELNWQSWNGFLLAFLPLLTVIFHT</sequence>
<evidence type="ECO:0000313" key="10">
    <source>
        <dbReference type="Proteomes" id="UP000632766"/>
    </source>
</evidence>
<evidence type="ECO:0000256" key="1">
    <source>
        <dbReference type="ARBA" id="ARBA00022670"/>
    </source>
</evidence>
<evidence type="ECO:0000256" key="5">
    <source>
        <dbReference type="ARBA" id="ARBA00023049"/>
    </source>
</evidence>
<keyword evidence="7" id="KW-0472">Membrane</keyword>
<evidence type="ECO:0000256" key="7">
    <source>
        <dbReference type="SAM" id="Phobius"/>
    </source>
</evidence>
<dbReference type="RefSeq" id="WP_198127515.1">
    <property type="nucleotide sequence ID" value="NZ_JAECZC010000067.1"/>
</dbReference>
<keyword evidence="7" id="KW-1133">Transmembrane helix</keyword>
<comment type="cofactor">
    <cofactor evidence="6">
        <name>Zn(2+)</name>
        <dbReference type="ChEBI" id="CHEBI:29105"/>
    </cofactor>
    <text evidence="6">Binds 1 zinc ion per subunit.</text>
</comment>
<organism evidence="9 10">
    <name type="scientific">Amazonocrinis nigriterrae CENA67</name>
    <dbReference type="NCBI Taxonomy" id="2794033"/>
    <lineage>
        <taxon>Bacteria</taxon>
        <taxon>Bacillati</taxon>
        <taxon>Cyanobacteriota</taxon>
        <taxon>Cyanophyceae</taxon>
        <taxon>Nostocales</taxon>
        <taxon>Nostocaceae</taxon>
        <taxon>Amazonocrinis</taxon>
        <taxon>Amazonocrinis nigriterrae</taxon>
    </lineage>
</organism>
<dbReference type="EMBL" id="JAECZC010000067">
    <property type="protein sequence ID" value="MBH8565726.1"/>
    <property type="molecule type" value="Genomic_DNA"/>
</dbReference>
<evidence type="ECO:0000256" key="3">
    <source>
        <dbReference type="ARBA" id="ARBA00022801"/>
    </source>
</evidence>
<keyword evidence="10" id="KW-1185">Reference proteome</keyword>
<keyword evidence="4 6" id="KW-0862">Zinc</keyword>
<keyword evidence="7" id="KW-0812">Transmembrane</keyword>
<evidence type="ECO:0000256" key="2">
    <source>
        <dbReference type="ARBA" id="ARBA00022723"/>
    </source>
</evidence>
<feature type="transmembrane region" description="Helical" evidence="7">
    <location>
        <begin position="40"/>
        <end position="61"/>
    </location>
</feature>